<dbReference type="OMA" id="KFWHVVA"/>
<dbReference type="GeneID" id="20221301"/>
<dbReference type="PANTHER" id="PTHR10556:SF35">
    <property type="entry name" value="3-OXO-5-ALPHA-STEROID 4-DEHYDROGENASE FAMILY PROTEIN"/>
    <property type="match status" value="1"/>
</dbReference>
<feature type="transmembrane region" description="Helical" evidence="6">
    <location>
        <begin position="144"/>
        <end position="164"/>
    </location>
</feature>
<evidence type="ECO:0000313" key="9">
    <source>
        <dbReference type="Proteomes" id="UP000002729"/>
    </source>
</evidence>
<feature type="transmembrane region" description="Helical" evidence="6">
    <location>
        <begin position="58"/>
        <end position="78"/>
    </location>
</feature>
<gene>
    <name evidence="8" type="ORF">AURANDRAFT_33417</name>
</gene>
<feature type="transmembrane region" description="Helical" evidence="6">
    <location>
        <begin position="110"/>
        <end position="132"/>
    </location>
</feature>
<keyword evidence="4 6" id="KW-1133">Transmembrane helix</keyword>
<dbReference type="Proteomes" id="UP000002729">
    <property type="component" value="Unassembled WGS sequence"/>
</dbReference>
<organism evidence="9">
    <name type="scientific">Aureococcus anophagefferens</name>
    <name type="common">Harmful bloom alga</name>
    <dbReference type="NCBI Taxonomy" id="44056"/>
    <lineage>
        <taxon>Eukaryota</taxon>
        <taxon>Sar</taxon>
        <taxon>Stramenopiles</taxon>
        <taxon>Ochrophyta</taxon>
        <taxon>Pelagophyceae</taxon>
        <taxon>Pelagomonadales</taxon>
        <taxon>Pelagomonadaceae</taxon>
        <taxon>Aureococcus</taxon>
    </lineage>
</organism>
<evidence type="ECO:0000256" key="4">
    <source>
        <dbReference type="ARBA" id="ARBA00022989"/>
    </source>
</evidence>
<dbReference type="PROSITE" id="PS50244">
    <property type="entry name" value="S5A_REDUCTASE"/>
    <property type="match status" value="1"/>
</dbReference>
<evidence type="ECO:0000313" key="8">
    <source>
        <dbReference type="EMBL" id="EGB03883.1"/>
    </source>
</evidence>
<keyword evidence="3 6" id="KW-0812">Transmembrane</keyword>
<comment type="similarity">
    <text evidence="2">Belongs to the steroid 5-alpha reductase family.</text>
</comment>
<proteinExistence type="inferred from homology"/>
<dbReference type="EMBL" id="GL833159">
    <property type="protein sequence ID" value="EGB03883.1"/>
    <property type="molecule type" value="Genomic_DNA"/>
</dbReference>
<dbReference type="GO" id="GO:0016627">
    <property type="term" value="F:oxidoreductase activity, acting on the CH-CH group of donors"/>
    <property type="evidence" value="ECO:0007669"/>
    <property type="project" value="InterPro"/>
</dbReference>
<dbReference type="InParanoid" id="F0YLZ0"/>
<evidence type="ECO:0000256" key="1">
    <source>
        <dbReference type="ARBA" id="ARBA00004141"/>
    </source>
</evidence>
<dbReference type="InterPro" id="IPR039357">
    <property type="entry name" value="SRD5A/TECR"/>
</dbReference>
<keyword evidence="5 6" id="KW-0472">Membrane</keyword>
<evidence type="ECO:0000256" key="5">
    <source>
        <dbReference type="ARBA" id="ARBA00023136"/>
    </source>
</evidence>
<dbReference type="GO" id="GO:0016020">
    <property type="term" value="C:membrane"/>
    <property type="evidence" value="ECO:0007669"/>
    <property type="project" value="UniProtKB-SubCell"/>
</dbReference>
<dbReference type="Pfam" id="PF02544">
    <property type="entry name" value="Steroid_dh"/>
    <property type="match status" value="1"/>
</dbReference>
<dbReference type="GO" id="GO:0006629">
    <property type="term" value="P:lipid metabolic process"/>
    <property type="evidence" value="ECO:0007669"/>
    <property type="project" value="InterPro"/>
</dbReference>
<reference evidence="8 9" key="1">
    <citation type="journal article" date="2011" name="Proc. Natl. Acad. Sci. U.S.A.">
        <title>Niche of harmful alga Aureococcus anophagefferens revealed through ecogenomics.</title>
        <authorList>
            <person name="Gobler C.J."/>
            <person name="Berry D.L."/>
            <person name="Dyhrman S.T."/>
            <person name="Wilhelm S.W."/>
            <person name="Salamov A."/>
            <person name="Lobanov A.V."/>
            <person name="Zhang Y."/>
            <person name="Collier J.L."/>
            <person name="Wurch L.L."/>
            <person name="Kustka A.B."/>
            <person name="Dill B.D."/>
            <person name="Shah M."/>
            <person name="VerBerkmoes N.C."/>
            <person name="Kuo A."/>
            <person name="Terry A."/>
            <person name="Pangilinan J."/>
            <person name="Lindquist E.A."/>
            <person name="Lucas S."/>
            <person name="Paulsen I.T."/>
            <person name="Hattenrath-Lehmann T.K."/>
            <person name="Talmage S.C."/>
            <person name="Walker E.A."/>
            <person name="Koch F."/>
            <person name="Burson A.M."/>
            <person name="Marcoval M.A."/>
            <person name="Tang Y.Z."/>
            <person name="Lecleir G.R."/>
            <person name="Coyne K.J."/>
            <person name="Berg G.M."/>
            <person name="Bertrand E.M."/>
            <person name="Saito M.A."/>
            <person name="Gladyshev V.N."/>
            <person name="Grigoriev I.V."/>
        </authorList>
    </citation>
    <scope>NUCLEOTIDE SEQUENCE [LARGE SCALE GENOMIC DNA]</scope>
    <source>
        <strain evidence="9">CCMP 1984</strain>
    </source>
</reference>
<evidence type="ECO:0000259" key="7">
    <source>
        <dbReference type="Pfam" id="PF02544"/>
    </source>
</evidence>
<dbReference type="OrthoDB" id="540503at2759"/>
<dbReference type="InterPro" id="IPR001104">
    <property type="entry name" value="3-oxo-5_a-steroid_4-DH_C"/>
</dbReference>
<evidence type="ECO:0000256" key="2">
    <source>
        <dbReference type="ARBA" id="ARBA00007742"/>
    </source>
</evidence>
<dbReference type="AlphaFoldDB" id="F0YLZ0"/>
<comment type="subcellular location">
    <subcellularLocation>
        <location evidence="1">Membrane</location>
        <topology evidence="1">Multi-pass membrane protein</topology>
    </subcellularLocation>
</comment>
<dbReference type="PANTHER" id="PTHR10556">
    <property type="entry name" value="3-OXO-5-ALPHA-STEROID 4-DEHYDROGENASE"/>
    <property type="match status" value="1"/>
</dbReference>
<protein>
    <recommendedName>
        <fullName evidence="7">3-oxo-5-alpha-steroid 4-dehydrogenase C-terminal domain-containing protein</fullName>
    </recommendedName>
</protein>
<name>F0YLZ0_AURAN</name>
<accession>F0YLZ0</accession>
<dbReference type="KEGG" id="aaf:AURANDRAFT_33417"/>
<feature type="domain" description="3-oxo-5-alpha-steroid 4-dehydrogenase C-terminal" evidence="7">
    <location>
        <begin position="189"/>
        <end position="270"/>
    </location>
</feature>
<sequence length="270" mass="28061">MLPAIHVPTSAAGLGIAAVQCLNLASCFNEASSPAPYSKFAAAVPEKQALVSSRTGMFVIYAPALVVSSIALATAPAANGREALVAALLAAHMLKRCLEVAFVHAYSGRVALSLSCAIGSFYALVCLLITATQRGVPHYAGAPVAALCLYAVGELGNLYHHVLLAKQRAGQQKRAKFPTSKAPISARGGSSDYVVPTGAGFDLCTMPHYLFEIVAWLGVAAAAGQLNAYLVALGMASYLGGRAVATTRWYEAKFGAKWPKGRAHLVPGVF</sequence>
<evidence type="ECO:0000256" key="3">
    <source>
        <dbReference type="ARBA" id="ARBA00022692"/>
    </source>
</evidence>
<dbReference type="RefSeq" id="XP_009041435.1">
    <property type="nucleotide sequence ID" value="XM_009043187.1"/>
</dbReference>
<dbReference type="eggNOG" id="KOG1638">
    <property type="taxonomic scope" value="Eukaryota"/>
</dbReference>
<keyword evidence="9" id="KW-1185">Reference proteome</keyword>
<evidence type="ECO:0000256" key="6">
    <source>
        <dbReference type="SAM" id="Phobius"/>
    </source>
</evidence>